<dbReference type="PROSITE" id="PS51192">
    <property type="entry name" value="HELICASE_ATP_BIND_1"/>
    <property type="match status" value="1"/>
</dbReference>
<dbReference type="NCBIfam" id="TIGR00595">
    <property type="entry name" value="priA"/>
    <property type="match status" value="1"/>
</dbReference>
<comment type="subunit">
    <text evidence="11">Component of the replication restart primosome.</text>
</comment>
<keyword evidence="2 11" id="KW-0235">DNA replication</keyword>
<proteinExistence type="inferred from homology"/>
<comment type="catalytic activity">
    <reaction evidence="11">
        <text>ATP + H2O = ADP + phosphate + H(+)</text>
        <dbReference type="Rhea" id="RHEA:13065"/>
        <dbReference type="ChEBI" id="CHEBI:15377"/>
        <dbReference type="ChEBI" id="CHEBI:15378"/>
        <dbReference type="ChEBI" id="CHEBI:30616"/>
        <dbReference type="ChEBI" id="CHEBI:43474"/>
        <dbReference type="ChEBI" id="CHEBI:456216"/>
        <dbReference type="EC" id="5.6.2.4"/>
    </reaction>
</comment>
<evidence type="ECO:0000313" key="13">
    <source>
        <dbReference type="EMBL" id="MDT0498974.1"/>
    </source>
</evidence>
<feature type="binding site" evidence="11">
    <location>
        <position position="429"/>
    </location>
    <ligand>
        <name>Zn(2+)</name>
        <dbReference type="ChEBI" id="CHEBI:29105"/>
        <label>1</label>
    </ligand>
</feature>
<feature type="binding site" evidence="11">
    <location>
        <position position="426"/>
    </location>
    <ligand>
        <name>Zn(2+)</name>
        <dbReference type="ChEBI" id="CHEBI:29105"/>
        <label>1</label>
    </ligand>
</feature>
<dbReference type="Gene3D" id="3.40.50.300">
    <property type="entry name" value="P-loop containing nucleotide triphosphate hydrolases"/>
    <property type="match status" value="2"/>
</dbReference>
<feature type="binding site" evidence="11">
    <location>
        <position position="438"/>
    </location>
    <ligand>
        <name>Zn(2+)</name>
        <dbReference type="ChEBI" id="CHEBI:29105"/>
        <label>2</label>
    </ligand>
</feature>
<evidence type="ECO:0000313" key="14">
    <source>
        <dbReference type="Proteomes" id="UP001254608"/>
    </source>
</evidence>
<feature type="binding site" evidence="11">
    <location>
        <position position="456"/>
    </location>
    <ligand>
        <name>Zn(2+)</name>
        <dbReference type="ChEBI" id="CHEBI:29105"/>
        <label>2</label>
    </ligand>
</feature>
<sequence>MSALELVSVAVATPLYRLFDYLAPAAMHARLQPGVRVRVPFGKRTVVGVVVEPPRSSSPGDFKYRPPLALLDETPLLSADLLELLRWAAQYYQYPLGRVIEAALPGPLRRGNAARDSSPVWVRLSVAGTTAKPPSRAHRLLGLLDELAQGPRPDDALDSGTLRKARDKGWIEDCHAPPAASGIAADAPQPSAAQCDVLRELRAARGFTVSLLEGVTGSGKTEIYLQVAADALSRSQQALILAPEIGLTPQLVSRFEARFPGRVAPFHSGMSESQRAQSWLAARDGRADIVIGTRSAVFVPFRQLGIVVVDEEHDASYKQQEGFRYSARDTAVFRAQQWKAPVILGSATPSLETLANGRAGRYRHLRLPQRVHRTAPPRIDLVDARGQAMSHGLTSSLLATTEKHLSAGGQVLLFINRRGFAPALLCRECGWVAPCKRCDARMTLHRSRSRLICHHCGYETVVPQQCGKCQAHALAPVGQGTERVEDALRERFPNHRVERFDSDRVRRAGELERLLRDVASGDIHILVGTQMLAKGHDFAGLSMVGIVSVDQALFGVDFRALERMGQLVVQVAGRAGRGTEAGEVLLQTHEPQHPKLRTLVEHGYGAFADELLAERVGSGLPPASHLALLRAESLDAAAAMRFLHDAKAGLKAQAGARRGVAALGPVAAPMERRAGRWRAQLLLQAEKRAPLQRALSAWVPGLGDLPSARKVRWSIDVDPVDLY</sequence>
<dbReference type="NCBIfam" id="NF004067">
    <property type="entry name" value="PRK05580.1-4"/>
    <property type="match status" value="1"/>
</dbReference>
<evidence type="ECO:0000256" key="6">
    <source>
        <dbReference type="ARBA" id="ARBA00022806"/>
    </source>
</evidence>
<keyword evidence="9 11" id="KW-0238">DNA-binding</keyword>
<dbReference type="CDD" id="cd17929">
    <property type="entry name" value="DEXHc_priA"/>
    <property type="match status" value="1"/>
</dbReference>
<reference evidence="13 14" key="1">
    <citation type="submission" date="2023-09" db="EMBL/GenBank/DDBJ databases">
        <authorList>
            <person name="Rey-Velasco X."/>
        </authorList>
    </citation>
    <scope>NUCLEOTIDE SEQUENCE [LARGE SCALE GENOMIC DNA]</scope>
    <source>
        <strain evidence="13 14">W345</strain>
    </source>
</reference>
<dbReference type="InterPro" id="IPR041236">
    <property type="entry name" value="PriA_C"/>
</dbReference>
<evidence type="ECO:0000256" key="1">
    <source>
        <dbReference type="ARBA" id="ARBA00022515"/>
    </source>
</evidence>
<dbReference type="Pfam" id="PF18319">
    <property type="entry name" value="Zn_ribbon_PriA"/>
    <property type="match status" value="1"/>
</dbReference>
<dbReference type="GO" id="GO:0016787">
    <property type="term" value="F:hydrolase activity"/>
    <property type="evidence" value="ECO:0007669"/>
    <property type="project" value="UniProtKB-KW"/>
</dbReference>
<evidence type="ECO:0000256" key="5">
    <source>
        <dbReference type="ARBA" id="ARBA00022801"/>
    </source>
</evidence>
<feature type="domain" description="Helicase ATP-binding" evidence="12">
    <location>
        <begin position="201"/>
        <end position="367"/>
    </location>
</feature>
<keyword evidence="10 11" id="KW-0413">Isomerase</keyword>
<dbReference type="SMART" id="SM00487">
    <property type="entry name" value="DEXDc"/>
    <property type="match status" value="1"/>
</dbReference>
<dbReference type="InterPro" id="IPR042115">
    <property type="entry name" value="PriA_3primeBD_sf"/>
</dbReference>
<evidence type="ECO:0000256" key="7">
    <source>
        <dbReference type="ARBA" id="ARBA00022833"/>
    </source>
</evidence>
<dbReference type="SMART" id="SM00490">
    <property type="entry name" value="HELICc"/>
    <property type="match status" value="1"/>
</dbReference>
<dbReference type="RefSeq" id="WP_311366386.1">
    <property type="nucleotide sequence ID" value="NZ_JAVRIC010000031.1"/>
</dbReference>
<evidence type="ECO:0000256" key="3">
    <source>
        <dbReference type="ARBA" id="ARBA00022723"/>
    </source>
</evidence>
<dbReference type="InterPro" id="IPR041222">
    <property type="entry name" value="PriA_3primeBD"/>
</dbReference>
<evidence type="ECO:0000256" key="8">
    <source>
        <dbReference type="ARBA" id="ARBA00022840"/>
    </source>
</evidence>
<comment type="caution">
    <text evidence="13">The sequence shown here is derived from an EMBL/GenBank/DDBJ whole genome shotgun (WGS) entry which is preliminary data.</text>
</comment>
<feature type="binding site" evidence="11">
    <location>
        <position position="453"/>
    </location>
    <ligand>
        <name>Zn(2+)</name>
        <dbReference type="ChEBI" id="CHEBI:29105"/>
        <label>2</label>
    </ligand>
</feature>
<keyword evidence="1 11" id="KW-0639">Primosome</keyword>
<dbReference type="InterPro" id="IPR005259">
    <property type="entry name" value="PriA"/>
</dbReference>
<dbReference type="Pfam" id="PF00271">
    <property type="entry name" value="Helicase_C"/>
    <property type="match status" value="1"/>
</dbReference>
<feature type="binding site" evidence="11">
    <location>
        <position position="469"/>
    </location>
    <ligand>
        <name>Zn(2+)</name>
        <dbReference type="ChEBI" id="CHEBI:29105"/>
        <label>1</label>
    </ligand>
</feature>
<evidence type="ECO:0000256" key="4">
    <source>
        <dbReference type="ARBA" id="ARBA00022741"/>
    </source>
</evidence>
<keyword evidence="3 11" id="KW-0479">Metal-binding</keyword>
<evidence type="ECO:0000256" key="9">
    <source>
        <dbReference type="ARBA" id="ARBA00023125"/>
    </source>
</evidence>
<gene>
    <name evidence="11" type="primary">priA</name>
    <name evidence="13" type="ORF">RM530_16645</name>
</gene>
<dbReference type="EC" id="5.6.2.4" evidence="11"/>
<dbReference type="Gene3D" id="3.40.1440.60">
    <property type="entry name" value="PriA, 3(prime) DNA-binding domain"/>
    <property type="match status" value="1"/>
</dbReference>
<accession>A0ABU2WMX9</accession>
<dbReference type="Pfam" id="PF17764">
    <property type="entry name" value="PriA_3primeBD"/>
    <property type="match status" value="1"/>
</dbReference>
<dbReference type="InterPro" id="IPR027417">
    <property type="entry name" value="P-loop_NTPase"/>
</dbReference>
<evidence type="ECO:0000256" key="10">
    <source>
        <dbReference type="ARBA" id="ARBA00023235"/>
    </source>
</evidence>
<feature type="binding site" evidence="11">
    <location>
        <position position="466"/>
    </location>
    <ligand>
        <name>Zn(2+)</name>
        <dbReference type="ChEBI" id="CHEBI:29105"/>
        <label>1</label>
    </ligand>
</feature>
<evidence type="ECO:0000256" key="2">
    <source>
        <dbReference type="ARBA" id="ARBA00022705"/>
    </source>
</evidence>
<organism evidence="13 14">
    <name type="scientific">Banduia mediterranea</name>
    <dbReference type="NCBI Taxonomy" id="3075609"/>
    <lineage>
        <taxon>Bacteria</taxon>
        <taxon>Pseudomonadati</taxon>
        <taxon>Pseudomonadota</taxon>
        <taxon>Gammaproteobacteria</taxon>
        <taxon>Nevskiales</taxon>
        <taxon>Algiphilaceae</taxon>
        <taxon>Banduia</taxon>
    </lineage>
</organism>
<dbReference type="EMBL" id="JAVRIC010000031">
    <property type="protein sequence ID" value="MDT0498974.1"/>
    <property type="molecule type" value="Genomic_DNA"/>
</dbReference>
<dbReference type="Proteomes" id="UP001254608">
    <property type="component" value="Unassembled WGS sequence"/>
</dbReference>
<dbReference type="InterPro" id="IPR001650">
    <property type="entry name" value="Helicase_C-like"/>
</dbReference>
<dbReference type="InterPro" id="IPR040498">
    <property type="entry name" value="PriA_CRR"/>
</dbReference>
<dbReference type="PANTHER" id="PTHR30580">
    <property type="entry name" value="PRIMOSOMAL PROTEIN N"/>
    <property type="match status" value="1"/>
</dbReference>
<comment type="similarity">
    <text evidence="11">Belongs to the helicase family. PriA subfamily.</text>
</comment>
<keyword evidence="4 11" id="KW-0547">Nucleotide-binding</keyword>
<dbReference type="SUPFAM" id="SSF52540">
    <property type="entry name" value="P-loop containing nucleoside triphosphate hydrolases"/>
    <property type="match status" value="2"/>
</dbReference>
<keyword evidence="6 11" id="KW-0347">Helicase</keyword>
<keyword evidence="7 11" id="KW-0862">Zinc</keyword>
<evidence type="ECO:0000259" key="12">
    <source>
        <dbReference type="PROSITE" id="PS51192"/>
    </source>
</evidence>
<keyword evidence="8 11" id="KW-0067">ATP-binding</keyword>
<dbReference type="HAMAP" id="MF_00983">
    <property type="entry name" value="PriA"/>
    <property type="match status" value="1"/>
</dbReference>
<keyword evidence="5 11" id="KW-0378">Hydrolase</keyword>
<dbReference type="InterPro" id="IPR011545">
    <property type="entry name" value="DEAD/DEAH_box_helicase_dom"/>
</dbReference>
<protein>
    <recommendedName>
        <fullName evidence="11">Replication restart protein PriA</fullName>
    </recommendedName>
    <alternativeName>
        <fullName evidence="11">ATP-dependent DNA helicase PriA</fullName>
        <ecNumber evidence="11">5.6.2.4</ecNumber>
    </alternativeName>
    <alternativeName>
        <fullName evidence="11">DNA 3'-5' helicase PriA</fullName>
    </alternativeName>
</protein>
<comment type="function">
    <text evidence="11">Initiates the restart of stalled replication forks, which reloads the replicative helicase on sites other than the origin of replication. Recognizes and binds to abandoned replication forks and remodels them to uncover a helicase loading site. Promotes assembly of the primosome at these replication forks.</text>
</comment>
<dbReference type="InterPro" id="IPR014001">
    <property type="entry name" value="Helicase_ATP-bd"/>
</dbReference>
<dbReference type="Pfam" id="PF18074">
    <property type="entry name" value="PriA_C"/>
    <property type="match status" value="1"/>
</dbReference>
<evidence type="ECO:0000256" key="11">
    <source>
        <dbReference type="HAMAP-Rule" id="MF_00983"/>
    </source>
</evidence>
<dbReference type="PANTHER" id="PTHR30580:SF0">
    <property type="entry name" value="PRIMOSOMAL PROTEIN N"/>
    <property type="match status" value="1"/>
</dbReference>
<dbReference type="Pfam" id="PF00270">
    <property type="entry name" value="DEAD"/>
    <property type="match status" value="1"/>
</dbReference>
<name>A0ABU2WMX9_9GAMM</name>
<comment type="catalytic activity">
    <reaction evidence="11">
        <text>Couples ATP hydrolysis with the unwinding of duplex DNA by translocating in the 3'-5' direction.</text>
        <dbReference type="EC" id="5.6.2.4"/>
    </reaction>
</comment>
<comment type="cofactor">
    <cofactor evidence="11">
        <name>Zn(2+)</name>
        <dbReference type="ChEBI" id="CHEBI:29105"/>
    </cofactor>
    <text evidence="11">Binds 2 zinc ions per subunit.</text>
</comment>
<feature type="binding site" evidence="11">
    <location>
        <position position="435"/>
    </location>
    <ligand>
        <name>Zn(2+)</name>
        <dbReference type="ChEBI" id="CHEBI:29105"/>
        <label>2</label>
    </ligand>
</feature>
<keyword evidence="14" id="KW-1185">Reference proteome</keyword>